<dbReference type="EMBL" id="NRSZ01001107">
    <property type="protein sequence ID" value="PNY23357.1"/>
    <property type="molecule type" value="Genomic_DNA"/>
</dbReference>
<sequence>MQRAPPPRRGRSAEQPHSRRRLPIAAQRLRSISAAARRFTEEAGPQRFIAPSSRSERQPLTWLPLFIIGACNVCQRRRRTMPAEHGNATEDPLVWIDCEACTPNANDWPAH</sequence>
<gene>
    <name evidence="2" type="ORF">TCAP_06697</name>
</gene>
<feature type="region of interest" description="Disordered" evidence="1">
    <location>
        <begin position="1"/>
        <end position="25"/>
    </location>
</feature>
<feature type="compositionally biased region" description="Basic residues" evidence="1">
    <location>
        <begin position="1"/>
        <end position="10"/>
    </location>
</feature>
<dbReference type="AlphaFoldDB" id="A0A2K3Q748"/>
<evidence type="ECO:0000256" key="1">
    <source>
        <dbReference type="SAM" id="MobiDB-lite"/>
    </source>
</evidence>
<dbReference type="Proteomes" id="UP000236621">
    <property type="component" value="Unassembled WGS sequence"/>
</dbReference>
<evidence type="ECO:0000313" key="2">
    <source>
        <dbReference type="EMBL" id="PNY23357.1"/>
    </source>
</evidence>
<evidence type="ECO:0000313" key="3">
    <source>
        <dbReference type="Proteomes" id="UP000236621"/>
    </source>
</evidence>
<reference evidence="2 3" key="1">
    <citation type="submission" date="2017-08" db="EMBL/GenBank/DDBJ databases">
        <title>Harnessing the power of phylogenomics to disentangle the directionality and signatures of interkingdom host jumping in the parasitic fungal genus Tolypocladium.</title>
        <authorList>
            <person name="Quandt C.A."/>
            <person name="Patterson W."/>
            <person name="Spatafora J.W."/>
        </authorList>
    </citation>
    <scope>NUCLEOTIDE SEQUENCE [LARGE SCALE GENOMIC DNA]</scope>
    <source>
        <strain evidence="2 3">CBS 113982</strain>
    </source>
</reference>
<comment type="caution">
    <text evidence="2">The sequence shown here is derived from an EMBL/GenBank/DDBJ whole genome shotgun (WGS) entry which is preliminary data.</text>
</comment>
<accession>A0A2K3Q748</accession>
<name>A0A2K3Q748_9HYPO</name>
<organism evidence="2 3">
    <name type="scientific">Tolypocladium capitatum</name>
    <dbReference type="NCBI Taxonomy" id="45235"/>
    <lineage>
        <taxon>Eukaryota</taxon>
        <taxon>Fungi</taxon>
        <taxon>Dikarya</taxon>
        <taxon>Ascomycota</taxon>
        <taxon>Pezizomycotina</taxon>
        <taxon>Sordariomycetes</taxon>
        <taxon>Hypocreomycetidae</taxon>
        <taxon>Hypocreales</taxon>
        <taxon>Ophiocordycipitaceae</taxon>
        <taxon>Tolypocladium</taxon>
    </lineage>
</organism>
<keyword evidence="3" id="KW-1185">Reference proteome</keyword>
<protein>
    <submittedName>
        <fullName evidence="2">Uncharacterized protein</fullName>
    </submittedName>
</protein>
<proteinExistence type="predicted"/>